<dbReference type="OrthoDB" id="7264945at2"/>
<protein>
    <submittedName>
        <fullName evidence="1">Uncharacterized protein</fullName>
    </submittedName>
</protein>
<gene>
    <name evidence="1" type="ORF">SAMN04488085_10839</name>
</gene>
<accession>A0A1I4FWZ0</accession>
<sequence>MRRAERVVLMPILARGAHVHPRDGGCFAEVAAALTTHCWTDHPACIPPVLAQLARGVNDRTSAEARTALAPLIPWAINGPRPTTDLTADAAVISLLTGQIPAEVLRAPVPEPLLRRLDRRPRPRHVLDRAGWRRAARRLVRAQLRAVTATLDGPDRDARLRALLVGAIDATRAAVGLGPLPEPGAPPEAGEQLVPVIADLASVDEVLELRVDPVLEDWPDWLRDPWSRRLSEMEARTAPDGEERPDGPAAVAAVAGVGHGGG</sequence>
<evidence type="ECO:0000313" key="2">
    <source>
        <dbReference type="Proteomes" id="UP000199152"/>
    </source>
</evidence>
<name>A0A1I4FWZ0_9ACTN</name>
<evidence type="ECO:0000313" key="1">
    <source>
        <dbReference type="EMBL" id="SFL22344.1"/>
    </source>
</evidence>
<proteinExistence type="predicted"/>
<dbReference type="RefSeq" id="WP_143087176.1">
    <property type="nucleotide sequence ID" value="NZ_FOSW01000008.1"/>
</dbReference>
<keyword evidence="2" id="KW-1185">Reference proteome</keyword>
<dbReference type="EMBL" id="FOSW01000008">
    <property type="protein sequence ID" value="SFL22344.1"/>
    <property type="molecule type" value="Genomic_DNA"/>
</dbReference>
<dbReference type="AlphaFoldDB" id="A0A1I4FWZ0"/>
<organism evidence="1 2">
    <name type="scientific">Geodermatophilus ruber</name>
    <dbReference type="NCBI Taxonomy" id="504800"/>
    <lineage>
        <taxon>Bacteria</taxon>
        <taxon>Bacillati</taxon>
        <taxon>Actinomycetota</taxon>
        <taxon>Actinomycetes</taxon>
        <taxon>Geodermatophilales</taxon>
        <taxon>Geodermatophilaceae</taxon>
        <taxon>Geodermatophilus</taxon>
    </lineage>
</organism>
<reference evidence="2" key="1">
    <citation type="submission" date="2016-10" db="EMBL/GenBank/DDBJ databases">
        <authorList>
            <person name="Varghese N."/>
            <person name="Submissions S."/>
        </authorList>
    </citation>
    <scope>NUCLEOTIDE SEQUENCE [LARGE SCALE GENOMIC DNA]</scope>
    <source>
        <strain evidence="2">DSM 45317</strain>
    </source>
</reference>
<dbReference type="STRING" id="504800.SAMN04488085_10839"/>
<dbReference type="InParanoid" id="A0A1I4FWZ0"/>
<dbReference type="Proteomes" id="UP000199152">
    <property type="component" value="Unassembled WGS sequence"/>
</dbReference>